<reference evidence="11" key="1">
    <citation type="submission" date="2016-04" db="EMBL/GenBank/DDBJ databases">
        <authorList>
            <person name="Chen S.-C."/>
            <person name="Lai M.-C."/>
        </authorList>
    </citation>
    <scope>NUCLEOTIDE SEQUENCE [LARGE SCALE GENOMIC DNA]</scope>
    <source>
        <strain evidence="11">AB14</strain>
    </source>
</reference>
<dbReference type="RefSeq" id="WP_076143998.1">
    <property type="nucleotide sequence ID" value="NZ_LWLN01000001.1"/>
</dbReference>
<comment type="catalytic activity">
    <reaction evidence="1">
        <text>ATP + protein L-histidine = ADP + protein N-phospho-L-histidine.</text>
        <dbReference type="EC" id="2.7.13.3"/>
    </reaction>
</comment>
<proteinExistence type="predicted"/>
<dbReference type="InterPro" id="IPR003661">
    <property type="entry name" value="HisK_dim/P_dom"/>
</dbReference>
<feature type="domain" description="PAS" evidence="8">
    <location>
        <begin position="137"/>
        <end position="214"/>
    </location>
</feature>
<dbReference type="SUPFAM" id="SSF55785">
    <property type="entry name" value="PYP-like sensor domain (PAS domain)"/>
    <property type="match status" value="2"/>
</dbReference>
<dbReference type="CDD" id="cd00082">
    <property type="entry name" value="HisKA"/>
    <property type="match status" value="1"/>
</dbReference>
<dbReference type="InterPro" id="IPR036097">
    <property type="entry name" value="HisK_dim/P_sf"/>
</dbReference>
<dbReference type="STRING" id="301967.A6E15_04170"/>
<protein>
    <recommendedName>
        <fullName evidence="2">histidine kinase</fullName>
        <ecNumber evidence="2">2.7.13.3</ecNumber>
    </recommendedName>
</protein>
<dbReference type="Proteomes" id="UP000189370">
    <property type="component" value="Unassembled WGS sequence"/>
</dbReference>
<dbReference type="Pfam" id="PF08448">
    <property type="entry name" value="PAS_4"/>
    <property type="match status" value="1"/>
</dbReference>
<comment type="caution">
    <text evidence="10">The sequence shown here is derived from an EMBL/GenBank/DDBJ whole genome shotgun (WGS) entry which is preliminary data.</text>
</comment>
<dbReference type="SMART" id="SM00086">
    <property type="entry name" value="PAC"/>
    <property type="match status" value="1"/>
</dbReference>
<evidence type="ECO:0000313" key="11">
    <source>
        <dbReference type="Proteomes" id="UP000189370"/>
    </source>
</evidence>
<accession>A0A1S8AUG3</accession>
<evidence type="ECO:0000256" key="4">
    <source>
        <dbReference type="ARBA" id="ARBA00022679"/>
    </source>
</evidence>
<dbReference type="CDD" id="cd00130">
    <property type="entry name" value="PAS"/>
    <property type="match status" value="1"/>
</dbReference>
<dbReference type="InterPro" id="IPR013655">
    <property type="entry name" value="PAS_fold_3"/>
</dbReference>
<organism evidence="10 11">
    <name type="scientific">Natrinema saccharevitans</name>
    <dbReference type="NCBI Taxonomy" id="301967"/>
    <lineage>
        <taxon>Archaea</taxon>
        <taxon>Methanobacteriati</taxon>
        <taxon>Methanobacteriota</taxon>
        <taxon>Stenosarchaea group</taxon>
        <taxon>Halobacteria</taxon>
        <taxon>Halobacteriales</taxon>
        <taxon>Natrialbaceae</taxon>
        <taxon>Natrinema</taxon>
    </lineage>
</organism>
<dbReference type="InterPro" id="IPR013656">
    <property type="entry name" value="PAS_4"/>
</dbReference>
<evidence type="ECO:0000259" key="8">
    <source>
        <dbReference type="PROSITE" id="PS50112"/>
    </source>
</evidence>
<dbReference type="PANTHER" id="PTHR43711:SF1">
    <property type="entry name" value="HISTIDINE KINASE 1"/>
    <property type="match status" value="1"/>
</dbReference>
<dbReference type="InterPro" id="IPR001610">
    <property type="entry name" value="PAC"/>
</dbReference>
<dbReference type="EC" id="2.7.13.3" evidence="2"/>
<dbReference type="Gene3D" id="3.30.565.10">
    <property type="entry name" value="Histidine kinase-like ATPase, C-terminal domain"/>
    <property type="match status" value="1"/>
</dbReference>
<evidence type="ECO:0000259" key="9">
    <source>
        <dbReference type="PROSITE" id="PS50113"/>
    </source>
</evidence>
<dbReference type="SMART" id="SM00091">
    <property type="entry name" value="PAS"/>
    <property type="match status" value="2"/>
</dbReference>
<dbReference type="SMART" id="SM00387">
    <property type="entry name" value="HATPase_c"/>
    <property type="match status" value="1"/>
</dbReference>
<dbReference type="AlphaFoldDB" id="A0A1S8AUG3"/>
<evidence type="ECO:0000256" key="6">
    <source>
        <dbReference type="ARBA" id="ARBA00023012"/>
    </source>
</evidence>
<gene>
    <name evidence="10" type="ORF">A6E15_04170</name>
</gene>
<dbReference type="SUPFAM" id="SSF47384">
    <property type="entry name" value="Homodimeric domain of signal transducing histidine kinase"/>
    <property type="match status" value="1"/>
</dbReference>
<evidence type="ECO:0000256" key="5">
    <source>
        <dbReference type="ARBA" id="ARBA00022777"/>
    </source>
</evidence>
<keyword evidence="6" id="KW-0902">Two-component regulatory system</keyword>
<dbReference type="EMBL" id="LWLN01000001">
    <property type="protein sequence ID" value="OLZ40227.1"/>
    <property type="molecule type" value="Genomic_DNA"/>
</dbReference>
<dbReference type="SMART" id="SM00388">
    <property type="entry name" value="HisKA"/>
    <property type="match status" value="1"/>
</dbReference>
<dbReference type="InterPro" id="IPR036890">
    <property type="entry name" value="HATPase_C_sf"/>
</dbReference>
<dbReference type="GO" id="GO:0000155">
    <property type="term" value="F:phosphorelay sensor kinase activity"/>
    <property type="evidence" value="ECO:0007669"/>
    <property type="project" value="InterPro"/>
</dbReference>
<dbReference type="PROSITE" id="PS50109">
    <property type="entry name" value="HIS_KIN"/>
    <property type="match status" value="1"/>
</dbReference>
<feature type="domain" description="PAC" evidence="9">
    <location>
        <begin position="85"/>
        <end position="136"/>
    </location>
</feature>
<dbReference type="PROSITE" id="PS50112">
    <property type="entry name" value="PAS"/>
    <property type="match status" value="2"/>
</dbReference>
<evidence type="ECO:0000259" key="7">
    <source>
        <dbReference type="PROSITE" id="PS50109"/>
    </source>
</evidence>
<dbReference type="InterPro" id="IPR035965">
    <property type="entry name" value="PAS-like_dom_sf"/>
</dbReference>
<dbReference type="InterPro" id="IPR004358">
    <property type="entry name" value="Sig_transdc_His_kin-like_C"/>
</dbReference>
<dbReference type="PRINTS" id="PR00344">
    <property type="entry name" value="BCTRLSENSOR"/>
</dbReference>
<dbReference type="InterPro" id="IPR003594">
    <property type="entry name" value="HATPase_dom"/>
</dbReference>
<dbReference type="Gene3D" id="3.30.450.20">
    <property type="entry name" value="PAS domain"/>
    <property type="match status" value="2"/>
</dbReference>
<dbReference type="InterPro" id="IPR050736">
    <property type="entry name" value="Sensor_HK_Regulatory"/>
</dbReference>
<feature type="domain" description="Histidine kinase" evidence="7">
    <location>
        <begin position="278"/>
        <end position="467"/>
    </location>
</feature>
<sequence length="476" mass="53328">MADSKGDDERPADLHQKLVEQSGDIATIIDPDGTITYVSPSVKRILGYEPEDLIGDRGYEYVHPDDRAANARAVERAQDRPDSSHVVEVRFRRADGTWCWIESTLRARLDDPVIGGILATSRDITERKTQAQSYRKLADEYETLLDNVEDAIFLLDVRSTEDGKSFVFERLSPSYEEQTGFTTQHVRGKTPREVFGAERGAELEANYRRCLRAREPISYGEELPVAEDAHFWDTVLAPVIIDGEITRIVGITRNVTERVRRERQLERQNDRLQEFASVVSHDLRNPLNVAQGRMDLLSDAVESEHLEPTKQALERMEEIIQDTLTLAKQGQVVSDMEAIDLGALSSSCWQTVATDDATLVIGDQLTIRGDRSRLRHLFENLFRNAVEHGGTAVSVRVGRFGDHGIYVEDDGRGIPVESRDAVLEPGQTSAADGTGFGLTIVNRIAEAHGWTLRIRDSADGGARFEFQDVDIVEQWG</sequence>
<evidence type="ECO:0000256" key="3">
    <source>
        <dbReference type="ARBA" id="ARBA00022553"/>
    </source>
</evidence>
<dbReference type="Pfam" id="PF02518">
    <property type="entry name" value="HATPase_c"/>
    <property type="match status" value="1"/>
</dbReference>
<dbReference type="SUPFAM" id="SSF55874">
    <property type="entry name" value="ATPase domain of HSP90 chaperone/DNA topoisomerase II/histidine kinase"/>
    <property type="match status" value="1"/>
</dbReference>
<dbReference type="InterPro" id="IPR000014">
    <property type="entry name" value="PAS"/>
</dbReference>
<dbReference type="Pfam" id="PF08447">
    <property type="entry name" value="PAS_3"/>
    <property type="match status" value="1"/>
</dbReference>
<feature type="domain" description="PAS" evidence="8">
    <location>
        <begin position="11"/>
        <end position="81"/>
    </location>
</feature>
<dbReference type="PANTHER" id="PTHR43711">
    <property type="entry name" value="TWO-COMPONENT HISTIDINE KINASE"/>
    <property type="match status" value="1"/>
</dbReference>
<evidence type="ECO:0000313" key="10">
    <source>
        <dbReference type="EMBL" id="OLZ40227.1"/>
    </source>
</evidence>
<dbReference type="Gene3D" id="1.10.287.130">
    <property type="match status" value="1"/>
</dbReference>
<evidence type="ECO:0000256" key="1">
    <source>
        <dbReference type="ARBA" id="ARBA00000085"/>
    </source>
</evidence>
<dbReference type="InterPro" id="IPR005467">
    <property type="entry name" value="His_kinase_dom"/>
</dbReference>
<keyword evidence="11" id="KW-1185">Reference proteome</keyword>
<evidence type="ECO:0000256" key="2">
    <source>
        <dbReference type="ARBA" id="ARBA00012438"/>
    </source>
</evidence>
<dbReference type="NCBIfam" id="TIGR00229">
    <property type="entry name" value="sensory_box"/>
    <property type="match status" value="2"/>
</dbReference>
<dbReference type="InterPro" id="IPR000700">
    <property type="entry name" value="PAS-assoc_C"/>
</dbReference>
<name>A0A1S8AUG3_9EURY</name>
<keyword evidence="4" id="KW-0808">Transferase</keyword>
<keyword evidence="5 10" id="KW-0418">Kinase</keyword>
<dbReference type="CDD" id="cd00075">
    <property type="entry name" value="HATPase"/>
    <property type="match status" value="1"/>
</dbReference>
<dbReference type="Pfam" id="PF00512">
    <property type="entry name" value="HisKA"/>
    <property type="match status" value="1"/>
</dbReference>
<dbReference type="OrthoDB" id="8127at2157"/>
<dbReference type="PROSITE" id="PS50113">
    <property type="entry name" value="PAC"/>
    <property type="match status" value="1"/>
</dbReference>
<keyword evidence="3" id="KW-0597">Phosphoprotein</keyword>